<proteinExistence type="predicted"/>
<evidence type="ECO:0000313" key="1">
    <source>
        <dbReference type="EMBL" id="CAK9039044.1"/>
    </source>
</evidence>
<protein>
    <submittedName>
        <fullName evidence="1">Uncharacterized protein</fullName>
    </submittedName>
</protein>
<name>A0ABP0LIL6_9DINO</name>
<dbReference type="Proteomes" id="UP001642484">
    <property type="component" value="Unassembled WGS sequence"/>
</dbReference>
<sequence>EKTMPNVWDNPYPEWSLETGGSMYFIPNAERYAWCPSLPPPPPPSELGRRRL</sequence>
<gene>
    <name evidence="1" type="ORF">CCMP2556_LOCUS21263</name>
</gene>
<reference evidence="1 2" key="1">
    <citation type="submission" date="2024-02" db="EMBL/GenBank/DDBJ databases">
        <authorList>
            <person name="Chen Y."/>
            <person name="Shah S."/>
            <person name="Dougan E. K."/>
            <person name="Thang M."/>
            <person name="Chan C."/>
        </authorList>
    </citation>
    <scope>NUCLEOTIDE SEQUENCE [LARGE SCALE GENOMIC DNA]</scope>
</reference>
<keyword evidence="2" id="KW-1185">Reference proteome</keyword>
<feature type="non-terminal residue" evidence="1">
    <location>
        <position position="1"/>
    </location>
</feature>
<dbReference type="EMBL" id="CAXAMN010012792">
    <property type="protein sequence ID" value="CAK9039044.1"/>
    <property type="molecule type" value="Genomic_DNA"/>
</dbReference>
<evidence type="ECO:0000313" key="2">
    <source>
        <dbReference type="Proteomes" id="UP001642484"/>
    </source>
</evidence>
<organism evidence="1 2">
    <name type="scientific">Durusdinium trenchii</name>
    <dbReference type="NCBI Taxonomy" id="1381693"/>
    <lineage>
        <taxon>Eukaryota</taxon>
        <taxon>Sar</taxon>
        <taxon>Alveolata</taxon>
        <taxon>Dinophyceae</taxon>
        <taxon>Suessiales</taxon>
        <taxon>Symbiodiniaceae</taxon>
        <taxon>Durusdinium</taxon>
    </lineage>
</organism>
<feature type="non-terminal residue" evidence="1">
    <location>
        <position position="52"/>
    </location>
</feature>
<accession>A0ABP0LIL6</accession>
<comment type="caution">
    <text evidence="1">The sequence shown here is derived from an EMBL/GenBank/DDBJ whole genome shotgun (WGS) entry which is preliminary data.</text>
</comment>